<evidence type="ECO:0000313" key="2">
    <source>
        <dbReference type="Proteomes" id="UP000799754"/>
    </source>
</evidence>
<name>A0ACB6S9L0_9PLEO</name>
<reference evidence="1" key="1">
    <citation type="journal article" date="2020" name="Stud. Mycol.">
        <title>101 Dothideomycetes genomes: a test case for predicting lifestyles and emergence of pathogens.</title>
        <authorList>
            <person name="Haridas S."/>
            <person name="Albert R."/>
            <person name="Binder M."/>
            <person name="Bloem J."/>
            <person name="Labutti K."/>
            <person name="Salamov A."/>
            <person name="Andreopoulos B."/>
            <person name="Baker S."/>
            <person name="Barry K."/>
            <person name="Bills G."/>
            <person name="Bluhm B."/>
            <person name="Cannon C."/>
            <person name="Castanera R."/>
            <person name="Culley D."/>
            <person name="Daum C."/>
            <person name="Ezra D."/>
            <person name="Gonzalez J."/>
            <person name="Henrissat B."/>
            <person name="Kuo A."/>
            <person name="Liang C."/>
            <person name="Lipzen A."/>
            <person name="Lutzoni F."/>
            <person name="Magnuson J."/>
            <person name="Mondo S."/>
            <person name="Nolan M."/>
            <person name="Ohm R."/>
            <person name="Pangilinan J."/>
            <person name="Park H.-J."/>
            <person name="Ramirez L."/>
            <person name="Alfaro M."/>
            <person name="Sun H."/>
            <person name="Tritt A."/>
            <person name="Yoshinaga Y."/>
            <person name="Zwiers L.-H."/>
            <person name="Turgeon B."/>
            <person name="Goodwin S."/>
            <person name="Spatafora J."/>
            <person name="Crous P."/>
            <person name="Grigoriev I."/>
        </authorList>
    </citation>
    <scope>NUCLEOTIDE SEQUENCE</scope>
    <source>
        <strain evidence="1">CBS 525.71</strain>
    </source>
</reference>
<protein>
    <submittedName>
        <fullName evidence="1">Uncharacterized protein</fullName>
    </submittedName>
</protein>
<evidence type="ECO:0000313" key="1">
    <source>
        <dbReference type="EMBL" id="KAF2629797.1"/>
    </source>
</evidence>
<comment type="caution">
    <text evidence="1">The sequence shown here is derived from an EMBL/GenBank/DDBJ whole genome shotgun (WGS) entry which is preliminary data.</text>
</comment>
<gene>
    <name evidence="1" type="ORF">BU25DRAFT_274367</name>
</gene>
<dbReference type="Proteomes" id="UP000799754">
    <property type="component" value="Unassembled WGS sequence"/>
</dbReference>
<organism evidence="1 2">
    <name type="scientific">Macroventuria anomochaeta</name>
    <dbReference type="NCBI Taxonomy" id="301207"/>
    <lineage>
        <taxon>Eukaryota</taxon>
        <taxon>Fungi</taxon>
        <taxon>Dikarya</taxon>
        <taxon>Ascomycota</taxon>
        <taxon>Pezizomycotina</taxon>
        <taxon>Dothideomycetes</taxon>
        <taxon>Pleosporomycetidae</taxon>
        <taxon>Pleosporales</taxon>
        <taxon>Pleosporineae</taxon>
        <taxon>Didymellaceae</taxon>
        <taxon>Macroventuria</taxon>
    </lineage>
</organism>
<dbReference type="EMBL" id="MU006709">
    <property type="protein sequence ID" value="KAF2629797.1"/>
    <property type="molecule type" value="Genomic_DNA"/>
</dbReference>
<proteinExistence type="predicted"/>
<keyword evidence="2" id="KW-1185">Reference proteome</keyword>
<sequence>MSIILTVCGIIVLFAFFLDEILAFLFKFRRLRNDEDYDYAYAELQAGSTLQLQRLAHESVGAGTWTGATDVVPVIDPGDTLAVLDLRQRGHPRLTLSSHELTHIDTETFVNKRPSARYTRLQSSDAL</sequence>
<accession>A0ACB6S9L0</accession>